<keyword evidence="9" id="KW-1185">Reference proteome</keyword>
<keyword evidence="4 5" id="KW-0720">Serine protease</keyword>
<evidence type="ECO:0000313" key="8">
    <source>
        <dbReference type="EMBL" id="GAA2003338.1"/>
    </source>
</evidence>
<keyword evidence="3 5" id="KW-0378">Hydrolase</keyword>
<dbReference type="Gene3D" id="3.40.50.200">
    <property type="entry name" value="Peptidase S8/S53 domain"/>
    <property type="match status" value="1"/>
</dbReference>
<dbReference type="InterPro" id="IPR023827">
    <property type="entry name" value="Peptidase_S8_Asp-AS"/>
</dbReference>
<evidence type="ECO:0000256" key="1">
    <source>
        <dbReference type="ARBA" id="ARBA00011073"/>
    </source>
</evidence>
<dbReference type="Proteomes" id="UP001499854">
    <property type="component" value="Unassembled WGS sequence"/>
</dbReference>
<evidence type="ECO:0000256" key="4">
    <source>
        <dbReference type="ARBA" id="ARBA00022825"/>
    </source>
</evidence>
<accession>A0ABP5ERN3</accession>
<dbReference type="CDD" id="cd00306">
    <property type="entry name" value="Peptidases_S8_S53"/>
    <property type="match status" value="1"/>
</dbReference>
<dbReference type="InterPro" id="IPR015500">
    <property type="entry name" value="Peptidase_S8_subtilisin-rel"/>
</dbReference>
<dbReference type="PROSITE" id="PS00136">
    <property type="entry name" value="SUBTILASE_ASP"/>
    <property type="match status" value="1"/>
</dbReference>
<name>A0ABP5ERN3_9ACTN</name>
<keyword evidence="2 5" id="KW-0645">Protease</keyword>
<dbReference type="PRINTS" id="PR00723">
    <property type="entry name" value="SUBTILISIN"/>
</dbReference>
<protein>
    <submittedName>
        <fullName evidence="8">S8/S53 family peptidase</fullName>
    </submittedName>
</protein>
<dbReference type="RefSeq" id="WP_344662607.1">
    <property type="nucleotide sequence ID" value="NZ_BAAAQM010000077.1"/>
</dbReference>
<dbReference type="EMBL" id="BAAAQM010000077">
    <property type="protein sequence ID" value="GAA2003338.1"/>
    <property type="molecule type" value="Genomic_DNA"/>
</dbReference>
<gene>
    <name evidence="8" type="ORF">GCM10009838_81810</name>
</gene>
<evidence type="ECO:0000259" key="7">
    <source>
        <dbReference type="Pfam" id="PF00082"/>
    </source>
</evidence>
<evidence type="ECO:0000256" key="3">
    <source>
        <dbReference type="ARBA" id="ARBA00022801"/>
    </source>
</evidence>
<comment type="caution">
    <text evidence="8">The sequence shown here is derived from an EMBL/GenBank/DDBJ whole genome shotgun (WGS) entry which is preliminary data.</text>
</comment>
<evidence type="ECO:0000256" key="2">
    <source>
        <dbReference type="ARBA" id="ARBA00022670"/>
    </source>
</evidence>
<comment type="similarity">
    <text evidence="1 5 6">Belongs to the peptidase S8 family.</text>
</comment>
<reference evidence="9" key="1">
    <citation type="journal article" date="2019" name="Int. J. Syst. Evol. Microbiol.">
        <title>The Global Catalogue of Microorganisms (GCM) 10K type strain sequencing project: providing services to taxonomists for standard genome sequencing and annotation.</title>
        <authorList>
            <consortium name="The Broad Institute Genomics Platform"/>
            <consortium name="The Broad Institute Genome Sequencing Center for Infectious Disease"/>
            <person name="Wu L."/>
            <person name="Ma J."/>
        </authorList>
    </citation>
    <scope>NUCLEOTIDE SEQUENCE [LARGE SCALE GENOMIC DNA]</scope>
    <source>
        <strain evidence="9">JCM 16013</strain>
    </source>
</reference>
<organism evidence="8 9">
    <name type="scientific">Catenulispora subtropica</name>
    <dbReference type="NCBI Taxonomy" id="450798"/>
    <lineage>
        <taxon>Bacteria</taxon>
        <taxon>Bacillati</taxon>
        <taxon>Actinomycetota</taxon>
        <taxon>Actinomycetes</taxon>
        <taxon>Catenulisporales</taxon>
        <taxon>Catenulisporaceae</taxon>
        <taxon>Catenulispora</taxon>
    </lineage>
</organism>
<feature type="active site" description="Charge relay system" evidence="5">
    <location>
        <position position="140"/>
    </location>
</feature>
<feature type="active site" description="Charge relay system" evidence="5">
    <location>
        <position position="180"/>
    </location>
</feature>
<proteinExistence type="inferred from homology"/>
<evidence type="ECO:0000256" key="5">
    <source>
        <dbReference type="PROSITE-ProRule" id="PRU01240"/>
    </source>
</evidence>
<feature type="active site" description="Charge relay system" evidence="5">
    <location>
        <position position="346"/>
    </location>
</feature>
<dbReference type="PANTHER" id="PTHR43806:SF11">
    <property type="entry name" value="CEREVISIN-RELATED"/>
    <property type="match status" value="1"/>
</dbReference>
<dbReference type="Pfam" id="PF00082">
    <property type="entry name" value="Peptidase_S8"/>
    <property type="match status" value="1"/>
</dbReference>
<dbReference type="InterPro" id="IPR036852">
    <property type="entry name" value="Peptidase_S8/S53_dom_sf"/>
</dbReference>
<evidence type="ECO:0000256" key="6">
    <source>
        <dbReference type="RuleBase" id="RU003355"/>
    </source>
</evidence>
<sequence>MRDHAARLARLLETHPDVVHVEGATEALIKKDELLVLGAHADAVHESARRWVDSREDFADLGVARLRLRADAGVDAAGLVHDLRGGAGAHRRVSVTPNHVLRGAPDMTGGPFGPPAPAAQLAAPAAGPETGRRAVVGILDTGIDPHPWFTGSKWYGACTPDEYEVLDPSADWDLDSESGHGTFIAGVVLQQAPNAYLRVERVLGTDGVADELELLRGLARIQARAAAAADRLDVVNLSLGCFTFDDRPSPVLSHAVAHLARHSVIVAAAGNDGSDRPYWPAALKDVTAVAALAAEDGDGPERASFSNYGWWVDAAAPGDKVSSCFLTHGRENGEDFHGYATWSGTSFAAPYVAGRIAALMADKDMSAHDAVRQLLDPAGTHIPDLGVVVSANGH</sequence>
<dbReference type="InterPro" id="IPR000209">
    <property type="entry name" value="Peptidase_S8/S53_dom"/>
</dbReference>
<dbReference type="PANTHER" id="PTHR43806">
    <property type="entry name" value="PEPTIDASE S8"/>
    <property type="match status" value="1"/>
</dbReference>
<dbReference type="PROSITE" id="PS51892">
    <property type="entry name" value="SUBTILASE"/>
    <property type="match status" value="1"/>
</dbReference>
<dbReference type="PROSITE" id="PS00138">
    <property type="entry name" value="SUBTILASE_SER"/>
    <property type="match status" value="1"/>
</dbReference>
<dbReference type="SUPFAM" id="SSF52743">
    <property type="entry name" value="Subtilisin-like"/>
    <property type="match status" value="1"/>
</dbReference>
<dbReference type="InterPro" id="IPR023828">
    <property type="entry name" value="Peptidase_S8_Ser-AS"/>
</dbReference>
<dbReference type="InterPro" id="IPR050131">
    <property type="entry name" value="Peptidase_S8_subtilisin-like"/>
</dbReference>
<feature type="domain" description="Peptidase S8/S53" evidence="7">
    <location>
        <begin position="131"/>
        <end position="375"/>
    </location>
</feature>
<evidence type="ECO:0000313" key="9">
    <source>
        <dbReference type="Proteomes" id="UP001499854"/>
    </source>
</evidence>